<evidence type="ECO:0000313" key="4">
    <source>
        <dbReference type="Proteomes" id="UP001054889"/>
    </source>
</evidence>
<gene>
    <name evidence="3" type="primary">ga22721</name>
    <name evidence="3" type="ORF">PR202_ga22721</name>
</gene>
<comment type="caution">
    <text evidence="3">The sequence shown here is derived from an EMBL/GenBank/DDBJ whole genome shotgun (WGS) entry which is preliminary data.</text>
</comment>
<dbReference type="InterPro" id="IPR026891">
    <property type="entry name" value="Fn3-like"/>
</dbReference>
<proteinExistence type="predicted"/>
<dbReference type="AlphaFoldDB" id="A0AAV5D3Y3"/>
<sequence>MAASAPATTPRRCDATGSRSRANRRDERTGGGAPVRQLVALEKVHVPAGGVARVEIVVGVCDGLSVAGKDGVRRIHVGEHSLMIGKLTHSVTIGVEHLGA</sequence>
<evidence type="ECO:0000313" key="3">
    <source>
        <dbReference type="EMBL" id="GJN05116.1"/>
    </source>
</evidence>
<accession>A0AAV5D3Y3</accession>
<reference evidence="3" key="2">
    <citation type="submission" date="2021-12" db="EMBL/GenBank/DDBJ databases">
        <title>Resequencing data analysis of finger millet.</title>
        <authorList>
            <person name="Hatakeyama M."/>
            <person name="Aluri S."/>
            <person name="Balachadran M.T."/>
            <person name="Sivarajan S.R."/>
            <person name="Poveda L."/>
            <person name="Shimizu-Inatsugi R."/>
            <person name="Schlapbach R."/>
            <person name="Sreeman S.M."/>
            <person name="Shimizu K.K."/>
        </authorList>
    </citation>
    <scope>NUCLEOTIDE SEQUENCE</scope>
</reference>
<evidence type="ECO:0000259" key="2">
    <source>
        <dbReference type="SMART" id="SM01217"/>
    </source>
</evidence>
<dbReference type="Pfam" id="PF14310">
    <property type="entry name" value="Fn3-like"/>
    <property type="match status" value="1"/>
</dbReference>
<keyword evidence="4" id="KW-1185">Reference proteome</keyword>
<feature type="domain" description="Fibronectin type III-like" evidence="2">
    <location>
        <begin position="25"/>
        <end position="88"/>
    </location>
</feature>
<reference evidence="3" key="1">
    <citation type="journal article" date="2018" name="DNA Res.">
        <title>Multiple hybrid de novo genome assembly of finger millet, an orphan allotetraploid crop.</title>
        <authorList>
            <person name="Hatakeyama M."/>
            <person name="Aluri S."/>
            <person name="Balachadran M.T."/>
            <person name="Sivarajan S.R."/>
            <person name="Patrignani A."/>
            <person name="Gruter S."/>
            <person name="Poveda L."/>
            <person name="Shimizu-Inatsugi R."/>
            <person name="Baeten J."/>
            <person name="Francoijs K.J."/>
            <person name="Nataraja K.N."/>
            <person name="Reddy Y.A.N."/>
            <person name="Phadnis S."/>
            <person name="Ravikumar R.L."/>
            <person name="Schlapbach R."/>
            <person name="Sreeman S.M."/>
            <person name="Shimizu K.K."/>
        </authorList>
    </citation>
    <scope>NUCLEOTIDE SEQUENCE</scope>
</reference>
<organism evidence="3 4">
    <name type="scientific">Eleusine coracana subsp. coracana</name>
    <dbReference type="NCBI Taxonomy" id="191504"/>
    <lineage>
        <taxon>Eukaryota</taxon>
        <taxon>Viridiplantae</taxon>
        <taxon>Streptophyta</taxon>
        <taxon>Embryophyta</taxon>
        <taxon>Tracheophyta</taxon>
        <taxon>Spermatophyta</taxon>
        <taxon>Magnoliopsida</taxon>
        <taxon>Liliopsida</taxon>
        <taxon>Poales</taxon>
        <taxon>Poaceae</taxon>
        <taxon>PACMAD clade</taxon>
        <taxon>Chloridoideae</taxon>
        <taxon>Cynodonteae</taxon>
        <taxon>Eleusininae</taxon>
        <taxon>Eleusine</taxon>
    </lineage>
</organism>
<protein>
    <recommendedName>
        <fullName evidence="2">Fibronectin type III-like domain-containing protein</fullName>
    </recommendedName>
</protein>
<dbReference type="Proteomes" id="UP001054889">
    <property type="component" value="Unassembled WGS sequence"/>
</dbReference>
<name>A0AAV5D3Y3_ELECO</name>
<feature type="region of interest" description="Disordered" evidence="1">
    <location>
        <begin position="1"/>
        <end position="33"/>
    </location>
</feature>
<dbReference type="EMBL" id="BQKI01000011">
    <property type="protein sequence ID" value="GJN05116.1"/>
    <property type="molecule type" value="Genomic_DNA"/>
</dbReference>
<evidence type="ECO:0000256" key="1">
    <source>
        <dbReference type="SAM" id="MobiDB-lite"/>
    </source>
</evidence>
<dbReference type="SMART" id="SM01217">
    <property type="entry name" value="Fn3_like"/>
    <property type="match status" value="1"/>
</dbReference>